<dbReference type="AlphaFoldDB" id="A0A167TID5"/>
<proteinExistence type="predicted"/>
<organism evidence="1 2">
    <name type="scientific">Anoxybacteroides amylolyticum</name>
    <dbReference type="NCBI Taxonomy" id="294699"/>
    <lineage>
        <taxon>Bacteria</taxon>
        <taxon>Bacillati</taxon>
        <taxon>Bacillota</taxon>
        <taxon>Bacilli</taxon>
        <taxon>Bacillales</taxon>
        <taxon>Anoxybacillaceae</taxon>
        <taxon>Anoxybacteroides</taxon>
    </lineage>
</organism>
<evidence type="ECO:0000313" key="2">
    <source>
        <dbReference type="Proteomes" id="UP000076865"/>
    </source>
</evidence>
<gene>
    <name evidence="1" type="primary">yutH</name>
    <name evidence="1" type="ORF">GFC30_637</name>
</gene>
<dbReference type="PANTHER" id="PTHR39179:SF2">
    <property type="entry name" value="ENDOSPORE COAT-ASSOCIATED PROTEIN YUTH"/>
    <property type="match status" value="1"/>
</dbReference>
<keyword evidence="2" id="KW-1185">Reference proteome</keyword>
<dbReference type="PATRIC" id="fig|294699.3.peg.632"/>
<name>A0A167TID5_9BACL</name>
<dbReference type="SUPFAM" id="SSF56112">
    <property type="entry name" value="Protein kinase-like (PK-like)"/>
    <property type="match status" value="1"/>
</dbReference>
<dbReference type="Gene3D" id="3.90.1200.10">
    <property type="match status" value="1"/>
</dbReference>
<reference evidence="1 2" key="1">
    <citation type="journal article" date="2006" name="Syst. Appl. Microbiol.">
        <title>Anoxybacillus amylolyticus sp. nov., a thermophilic amylase producing bacterium isolated from Mount Rittmann (Antarctica).</title>
        <authorList>
            <person name="Poli A."/>
            <person name="Esposito E."/>
            <person name="Lama L."/>
            <person name="Orlando P."/>
            <person name="Nicolaus G."/>
            <person name="de Appolonia F."/>
            <person name="Gambacorta A."/>
            <person name="Nicolaus B."/>
        </authorList>
    </citation>
    <scope>NUCLEOTIDE SEQUENCE [LARGE SCALE GENOMIC DNA]</scope>
    <source>
        <strain evidence="1 2">DSM 15939</strain>
    </source>
</reference>
<dbReference type="KEGG" id="aamy:GFC30_637"/>
<dbReference type="InterPro" id="IPR047175">
    <property type="entry name" value="CotS-like"/>
</dbReference>
<dbReference type="RefSeq" id="WP_066322869.1">
    <property type="nucleotide sequence ID" value="NZ_CP015438.1"/>
</dbReference>
<dbReference type="PANTHER" id="PTHR39179">
    <property type="entry name" value="SPORE COAT PROTEIN I"/>
    <property type="match status" value="1"/>
</dbReference>
<keyword evidence="1" id="KW-0167">Capsid protein</keyword>
<evidence type="ECO:0000313" key="1">
    <source>
        <dbReference type="EMBL" id="ANB60904.1"/>
    </source>
</evidence>
<dbReference type="InterPro" id="IPR011009">
    <property type="entry name" value="Kinase-like_dom_sf"/>
</dbReference>
<keyword evidence="1" id="KW-0946">Virion</keyword>
<protein>
    <submittedName>
        <fullName evidence="1">Spore coat protein YutH</fullName>
    </submittedName>
</protein>
<dbReference type="OrthoDB" id="2986702at2"/>
<dbReference type="Proteomes" id="UP000076865">
    <property type="component" value="Chromosome"/>
</dbReference>
<sequence>MFEWVEQQYGRKVERTEKLGKYNVVLCQQEKFLLVPVHHRTEKEMSELNQMAAYLVARGDLSVATIVPTTKGNLVAVHNGQHVALFRIPAQLYARTAPFGKELAKFHALGRYVPSNIVYCNRIGQWKQLWGKRLDQMELFWKEKWKQREDEFTDWFVESFPYYAGLAENAIQYIADTELDEHPYTIDAGTVCHERLPQALWAGGKEVKLPLDWVYDHCARDLAEWVRALYMQGEIEQLHLFFRDYERITPLSAFSFRLLYARLLFPIPYFEYVEGYYLAESEQEKKRYAQMLRSLIDRSQAYEVFLASFYEQLDLPKRFSLPVVRWLKK</sequence>
<dbReference type="NCBIfam" id="TIGR02905">
    <property type="entry name" value="spore_yutH"/>
    <property type="match status" value="1"/>
</dbReference>
<dbReference type="EMBL" id="CP015438">
    <property type="protein sequence ID" value="ANB60904.1"/>
    <property type="molecule type" value="Genomic_DNA"/>
</dbReference>
<accession>A0A167TID5</accession>
<dbReference type="GO" id="GO:0042601">
    <property type="term" value="C:endospore-forming forespore"/>
    <property type="evidence" value="ECO:0007669"/>
    <property type="project" value="TreeGrafter"/>
</dbReference>
<dbReference type="InterPro" id="IPR014254">
    <property type="entry name" value="Spore_coat_YutH"/>
</dbReference>